<dbReference type="EMBL" id="LK028559">
    <property type="protein sequence ID" value="CDR30200.1"/>
    <property type="molecule type" value="Genomic_DNA"/>
</dbReference>
<organism evidence="3 4">
    <name type="scientific">Acholeplasma oculi</name>
    <dbReference type="NCBI Taxonomy" id="35623"/>
    <lineage>
        <taxon>Bacteria</taxon>
        <taxon>Bacillati</taxon>
        <taxon>Mycoplasmatota</taxon>
        <taxon>Mollicutes</taxon>
        <taxon>Acholeplasmatales</taxon>
        <taxon>Acholeplasmataceae</taxon>
        <taxon>Acholeplasma</taxon>
    </lineage>
</organism>
<dbReference type="HOGENOM" id="CLU_482045_0_0_14"/>
<feature type="transmembrane region" description="Helical" evidence="1">
    <location>
        <begin position="549"/>
        <end position="569"/>
    </location>
</feature>
<gene>
    <name evidence="3" type="ORF">Aocu_01270</name>
</gene>
<keyword evidence="4" id="KW-1185">Reference proteome</keyword>
<evidence type="ECO:0000313" key="4">
    <source>
        <dbReference type="Proteomes" id="UP000032434"/>
    </source>
</evidence>
<evidence type="ECO:0000256" key="1">
    <source>
        <dbReference type="SAM" id="Phobius"/>
    </source>
</evidence>
<dbReference type="PATRIC" id="fig|35623.3.peg.127"/>
<dbReference type="InParanoid" id="A0A061A8K3"/>
<keyword evidence="1" id="KW-1133">Transmembrane helix</keyword>
<keyword evidence="1" id="KW-0472">Membrane</keyword>
<dbReference type="Proteomes" id="UP000032434">
    <property type="component" value="Chromosome 1"/>
</dbReference>
<feature type="signal peptide" evidence="2">
    <location>
        <begin position="1"/>
        <end position="25"/>
    </location>
</feature>
<keyword evidence="1" id="KW-0812">Transmembrane</keyword>
<reference evidence="4" key="1">
    <citation type="submission" date="2014-05" db="EMBL/GenBank/DDBJ databases">
        <authorList>
            <person name="Kube M."/>
        </authorList>
    </citation>
    <scope>NUCLEOTIDE SEQUENCE [LARGE SCALE GENOMIC DNA]</scope>
</reference>
<evidence type="ECO:0000256" key="2">
    <source>
        <dbReference type="SAM" id="SignalP"/>
    </source>
</evidence>
<dbReference type="RefSeq" id="WP_045748787.1">
    <property type="nucleotide sequence ID" value="NZ_FUZK01000002.1"/>
</dbReference>
<name>A0A061A8K3_9MOLU</name>
<dbReference type="STRING" id="35623.Aocu_01270"/>
<protein>
    <submittedName>
        <fullName evidence="3">Uncharacterized protein</fullName>
    </submittedName>
</protein>
<dbReference type="AlphaFoldDB" id="A0A061A8K3"/>
<evidence type="ECO:0000313" key="3">
    <source>
        <dbReference type="EMBL" id="CDR30200.1"/>
    </source>
</evidence>
<accession>A0A061A8K3</accession>
<keyword evidence="2" id="KW-0732">Signal</keyword>
<feature type="chain" id="PRO_5001593156" evidence="2">
    <location>
        <begin position="26"/>
        <end position="597"/>
    </location>
</feature>
<sequence>MLKKIFIMMSLIVSAFALTINSSYAVLVEKSVTFDVISIHEVGEELRKVVTVEENMYEKLSAYTGWDQSFNNQNNPYPLTIKKGSLSYEGRLSHRYHLTWNTYIYTLGIKFDEAWSSIAFYPNDFTIASTNPIHITIGQGLFSTSNRGMNFNNVIGSYSLHGLFESEIIDENGTNVDDVSEIPLTSGTLANAFDISKVGYVYFEYDANDLFDTYIVLNGNQYNLGQLKLPGVKELNREPISPGIYYSENGKQYLYYEFVDSTSQVPINDQALSFIDDIDNVKGFRPFVSMNLTDGTYVFTDKLKLYAAYHDGGNGKAFADVLFPMQLDDLLAIEMEYSYRYQYYWGLNYSPWATRKIARVKDEVVDMVNTWQHVTNWMLSPALGIYDAISTLSGWTSGETITPVTDLNNTYKNKYLETINLAQSRRNHDALTMDQVFTPNVSMYRVYLDTLAEFGSTGYQVHDDIIILSATYKYEGDIYHVGYEDIDVVTGGGSSDVVTELERLLQMFTDFQTFIASVDWNNAFTIIIAVVVGIVGLMLLNPLILIIKLIFGGIRLAFLGVINLIKIIFKIPGQLFNLLKLLFIPKKKNKYKRSYRK</sequence>
<dbReference type="KEGG" id="aoc:Aocu_01270"/>
<feature type="transmembrane region" description="Helical" evidence="1">
    <location>
        <begin position="520"/>
        <end position="540"/>
    </location>
</feature>
<proteinExistence type="predicted"/>